<comment type="similarity">
    <text evidence="1">Belongs to the membrane fusion protein (MFP) (TC 8.A.1) family.</text>
</comment>
<dbReference type="RefSeq" id="WP_166108496.1">
    <property type="nucleotide sequence ID" value="NZ_JAADJT010000021.1"/>
</dbReference>
<dbReference type="NCBIfam" id="TIGR01730">
    <property type="entry name" value="RND_mfp"/>
    <property type="match status" value="1"/>
</dbReference>
<feature type="domain" description="CusB-like beta-barrel" evidence="3">
    <location>
        <begin position="223"/>
        <end position="295"/>
    </location>
</feature>
<dbReference type="Gene3D" id="1.10.287.470">
    <property type="entry name" value="Helix hairpin bin"/>
    <property type="match status" value="1"/>
</dbReference>
<reference evidence="6" key="2">
    <citation type="submission" date="2023-07" db="EMBL/GenBank/DDBJ databases">
        <title>Duganella aceri sp. nov., isolated from tree sap.</title>
        <authorList>
            <person name="Kim I.S."/>
        </authorList>
    </citation>
    <scope>NUCLEOTIDE SEQUENCE [LARGE SCALE GENOMIC DNA]</scope>
    <source>
        <strain evidence="6">SAP-35</strain>
    </source>
</reference>
<reference evidence="5 6" key="1">
    <citation type="submission" date="2020-01" db="EMBL/GenBank/DDBJ databases">
        <authorList>
            <person name="Lee S.D."/>
        </authorList>
    </citation>
    <scope>NUCLEOTIDE SEQUENCE [LARGE SCALE GENOMIC DNA]</scope>
    <source>
        <strain evidence="5 6">SAP-35</strain>
    </source>
</reference>
<accession>A0ABX0FV99</accession>
<protein>
    <submittedName>
        <fullName evidence="5">Efflux RND transporter periplasmic adaptor subunit</fullName>
    </submittedName>
</protein>
<dbReference type="PANTHER" id="PTHR30469:SF15">
    <property type="entry name" value="HLYD FAMILY OF SECRETION PROTEINS"/>
    <property type="match status" value="1"/>
</dbReference>
<dbReference type="EMBL" id="JAADJT010000021">
    <property type="protein sequence ID" value="NGZ88379.1"/>
    <property type="molecule type" value="Genomic_DNA"/>
</dbReference>
<dbReference type="Gene3D" id="2.40.50.100">
    <property type="match status" value="1"/>
</dbReference>
<keyword evidence="2" id="KW-0175">Coiled coil</keyword>
<dbReference type="PANTHER" id="PTHR30469">
    <property type="entry name" value="MULTIDRUG RESISTANCE PROTEIN MDTA"/>
    <property type="match status" value="1"/>
</dbReference>
<organism evidence="5 6">
    <name type="scientific">Duganella aceris</name>
    <dbReference type="NCBI Taxonomy" id="2703883"/>
    <lineage>
        <taxon>Bacteria</taxon>
        <taxon>Pseudomonadati</taxon>
        <taxon>Pseudomonadota</taxon>
        <taxon>Betaproteobacteria</taxon>
        <taxon>Burkholderiales</taxon>
        <taxon>Oxalobacteraceae</taxon>
        <taxon>Telluria group</taxon>
        <taxon>Duganella</taxon>
    </lineage>
</organism>
<sequence>MKNFKLKPVALALLAVFVVGGIGMAVYSPATQAADEKKAEAPKAALTVTTTQPVAASLPIKLAANGNVAAWQEASVSSESNGLRLTEVRVNVGDVVKAGDVLAVFSADTVNADLAQAKAALQEAEANAADAAANAARARTLQNSGALSAQQISQYNTAEQTANARIASAKAALATQQLRLKYTRVVAPDSGIISARSATVGAVSAPGTELFRMIRQGRLEWRAEVVAQDLHNLKPGTSAIVKAANGSELTGKVRMIAPTVDLQTRSALVYVDLPTAAGGGKDAPFKAGMFASGQFELGTSQAMTVPQQAIVVRDGFSFVFRLNADQHVSQIKVTPGRRLGDRIEVLGGLTANTQVVVRGAGFLNDGDLVNKVAETATAAAAAAPARAK</sequence>
<dbReference type="InterPro" id="IPR058792">
    <property type="entry name" value="Beta-barrel_RND_2"/>
</dbReference>
<gene>
    <name evidence="5" type="ORF">GW587_29510</name>
</gene>
<dbReference type="Proteomes" id="UP000666369">
    <property type="component" value="Unassembled WGS sequence"/>
</dbReference>
<evidence type="ECO:0000256" key="1">
    <source>
        <dbReference type="ARBA" id="ARBA00009477"/>
    </source>
</evidence>
<feature type="domain" description="YknX-like C-terminal permuted SH3-like" evidence="4">
    <location>
        <begin position="302"/>
        <end position="370"/>
    </location>
</feature>
<comment type="caution">
    <text evidence="5">The sequence shown here is derived from an EMBL/GenBank/DDBJ whole genome shotgun (WGS) entry which is preliminary data.</text>
</comment>
<keyword evidence="6" id="KW-1185">Reference proteome</keyword>
<dbReference type="Gene3D" id="2.40.30.170">
    <property type="match status" value="1"/>
</dbReference>
<evidence type="ECO:0000313" key="6">
    <source>
        <dbReference type="Proteomes" id="UP000666369"/>
    </source>
</evidence>
<feature type="coiled-coil region" evidence="2">
    <location>
        <begin position="107"/>
        <end position="141"/>
    </location>
</feature>
<proteinExistence type="inferred from homology"/>
<evidence type="ECO:0000256" key="2">
    <source>
        <dbReference type="SAM" id="Coils"/>
    </source>
</evidence>
<name>A0ABX0FV99_9BURK</name>
<dbReference type="InterPro" id="IPR058637">
    <property type="entry name" value="YknX-like_C"/>
</dbReference>
<dbReference type="InterPro" id="IPR006143">
    <property type="entry name" value="RND_pump_MFP"/>
</dbReference>
<evidence type="ECO:0000313" key="5">
    <source>
        <dbReference type="EMBL" id="NGZ88379.1"/>
    </source>
</evidence>
<dbReference type="SUPFAM" id="SSF111369">
    <property type="entry name" value="HlyD-like secretion proteins"/>
    <property type="match status" value="1"/>
</dbReference>
<evidence type="ECO:0000259" key="3">
    <source>
        <dbReference type="Pfam" id="PF25954"/>
    </source>
</evidence>
<dbReference type="Pfam" id="PF25954">
    <property type="entry name" value="Beta-barrel_RND_2"/>
    <property type="match status" value="1"/>
</dbReference>
<dbReference type="Pfam" id="PF25989">
    <property type="entry name" value="YknX_C"/>
    <property type="match status" value="1"/>
</dbReference>
<evidence type="ECO:0000259" key="4">
    <source>
        <dbReference type="Pfam" id="PF25989"/>
    </source>
</evidence>
<dbReference type="Gene3D" id="2.40.420.20">
    <property type="match status" value="1"/>
</dbReference>